<evidence type="ECO:0000313" key="3">
    <source>
        <dbReference type="Proteomes" id="UP000183635"/>
    </source>
</evidence>
<dbReference type="InterPro" id="IPR008579">
    <property type="entry name" value="UGlyAH_Cupin_dom"/>
</dbReference>
<gene>
    <name evidence="2" type="ORF">SAMN04488021_101342</name>
</gene>
<organism evidence="2 3">
    <name type="scientific">Paracoccus aminovorans</name>
    <dbReference type="NCBI Taxonomy" id="34004"/>
    <lineage>
        <taxon>Bacteria</taxon>
        <taxon>Pseudomonadati</taxon>
        <taxon>Pseudomonadota</taxon>
        <taxon>Alphaproteobacteria</taxon>
        <taxon>Rhodobacterales</taxon>
        <taxon>Paracoccaceae</taxon>
        <taxon>Paracoccus</taxon>
    </lineage>
</organism>
<dbReference type="Gene3D" id="2.60.120.10">
    <property type="entry name" value="Jelly Rolls"/>
    <property type="match status" value="1"/>
</dbReference>
<dbReference type="AlphaFoldDB" id="A0A1I2XJ87"/>
<dbReference type="EMBL" id="FOPU01000001">
    <property type="protein sequence ID" value="SFH13089.1"/>
    <property type="molecule type" value="Genomic_DNA"/>
</dbReference>
<name>A0A1I2XJ87_9RHOB</name>
<dbReference type="InterPro" id="IPR011051">
    <property type="entry name" value="RmlC_Cupin_sf"/>
</dbReference>
<dbReference type="STRING" id="34004.SAMN04488021_101342"/>
<protein>
    <recommendedName>
        <fullName evidence="1">(S)-ureidoglycine aminohydrolase cupin domain-containing protein</fullName>
    </recommendedName>
</protein>
<keyword evidence="3" id="KW-1185">Reference proteome</keyword>
<evidence type="ECO:0000313" key="2">
    <source>
        <dbReference type="EMBL" id="SFH13089.1"/>
    </source>
</evidence>
<reference evidence="2 3" key="1">
    <citation type="submission" date="2016-10" db="EMBL/GenBank/DDBJ databases">
        <authorList>
            <person name="de Groot N.N."/>
        </authorList>
    </citation>
    <scope>NUCLEOTIDE SEQUENCE [LARGE SCALE GENOMIC DNA]</scope>
    <source>
        <strain evidence="2 3">DSM 8537</strain>
    </source>
</reference>
<evidence type="ECO:0000259" key="1">
    <source>
        <dbReference type="Pfam" id="PF05899"/>
    </source>
</evidence>
<dbReference type="SUPFAM" id="SSF51182">
    <property type="entry name" value="RmlC-like cupins"/>
    <property type="match status" value="1"/>
</dbReference>
<proteinExistence type="predicted"/>
<sequence length="118" mass="13687">MAIKKFGNYKAPTVAPITEDLDWWHPVEGSPTMKTWIEHQSEDGKFLTGYWEATPGSYRVKYEVDEFIQFFEGKATLIDKDQEPRTFVAGDVFFIEAGFDGIWKTEETVRKAFAIRVR</sequence>
<dbReference type="PANTHER" id="PTHR40943">
    <property type="entry name" value="CYTOPLASMIC PROTEIN-RELATED"/>
    <property type="match status" value="1"/>
</dbReference>
<feature type="domain" description="(S)-ureidoglycine aminohydrolase cupin" evidence="1">
    <location>
        <begin position="41"/>
        <end position="113"/>
    </location>
</feature>
<dbReference type="CDD" id="cd02227">
    <property type="entry name" value="cupin_TM1112-like"/>
    <property type="match status" value="1"/>
</dbReference>
<dbReference type="RefSeq" id="WP_074965976.1">
    <property type="nucleotide sequence ID" value="NZ_CBCRYP010000002.1"/>
</dbReference>
<dbReference type="InterPro" id="IPR014710">
    <property type="entry name" value="RmlC-like_jellyroll"/>
</dbReference>
<dbReference type="Pfam" id="PF05899">
    <property type="entry name" value="Cupin_3"/>
    <property type="match status" value="1"/>
</dbReference>
<accession>A0A1I2XJ87</accession>
<dbReference type="Proteomes" id="UP000183635">
    <property type="component" value="Unassembled WGS sequence"/>
</dbReference>
<dbReference type="PANTHER" id="PTHR40943:SF1">
    <property type="entry name" value="CYTOPLASMIC PROTEIN"/>
    <property type="match status" value="1"/>
</dbReference>
<dbReference type="OrthoDB" id="9799053at2"/>